<dbReference type="AlphaFoldDB" id="A0A9D2LEM7"/>
<gene>
    <name evidence="9" type="ORF">H9786_11705</name>
</gene>
<keyword evidence="3" id="KW-1003">Cell membrane</keyword>
<comment type="similarity">
    <text evidence="2">Belongs to the DedA family.</text>
</comment>
<dbReference type="Pfam" id="PF09335">
    <property type="entry name" value="VTT_dom"/>
    <property type="match status" value="1"/>
</dbReference>
<reference evidence="9" key="1">
    <citation type="journal article" date="2021" name="PeerJ">
        <title>Extensive microbial diversity within the chicken gut microbiome revealed by metagenomics and culture.</title>
        <authorList>
            <person name="Gilroy R."/>
            <person name="Ravi A."/>
            <person name="Getino M."/>
            <person name="Pursley I."/>
            <person name="Horton D.L."/>
            <person name="Alikhan N.F."/>
            <person name="Baker D."/>
            <person name="Gharbi K."/>
            <person name="Hall N."/>
            <person name="Watson M."/>
            <person name="Adriaenssens E.M."/>
            <person name="Foster-Nyarko E."/>
            <person name="Jarju S."/>
            <person name="Secka A."/>
            <person name="Antonio M."/>
            <person name="Oren A."/>
            <person name="Chaudhuri R.R."/>
            <person name="La Ragione R."/>
            <person name="Hildebrand F."/>
            <person name="Pallen M.J."/>
        </authorList>
    </citation>
    <scope>NUCLEOTIDE SEQUENCE</scope>
    <source>
        <strain evidence="9">ChiHjej13B12-24818</strain>
    </source>
</reference>
<keyword evidence="5 7" id="KW-1133">Transmembrane helix</keyword>
<evidence type="ECO:0000259" key="8">
    <source>
        <dbReference type="Pfam" id="PF09335"/>
    </source>
</evidence>
<dbReference type="EMBL" id="DWZH01000091">
    <property type="protein sequence ID" value="HJB11171.1"/>
    <property type="molecule type" value="Genomic_DNA"/>
</dbReference>
<evidence type="ECO:0000256" key="1">
    <source>
        <dbReference type="ARBA" id="ARBA00004651"/>
    </source>
</evidence>
<accession>A0A9D2LEM7</accession>
<evidence type="ECO:0000256" key="3">
    <source>
        <dbReference type="ARBA" id="ARBA00022475"/>
    </source>
</evidence>
<protein>
    <submittedName>
        <fullName evidence="9">DedA family protein</fullName>
    </submittedName>
</protein>
<dbReference type="PANTHER" id="PTHR42709:SF6">
    <property type="entry name" value="UNDECAPRENYL PHOSPHATE TRANSPORTER A"/>
    <property type="match status" value="1"/>
</dbReference>
<evidence type="ECO:0000313" key="9">
    <source>
        <dbReference type="EMBL" id="HJB11171.1"/>
    </source>
</evidence>
<comment type="caution">
    <text evidence="9">The sequence shown here is derived from an EMBL/GenBank/DDBJ whole genome shotgun (WGS) entry which is preliminary data.</text>
</comment>
<evidence type="ECO:0000256" key="7">
    <source>
        <dbReference type="SAM" id="Phobius"/>
    </source>
</evidence>
<sequence length="219" mass="24108">MNIIDWAVSTMDSLGALGVALLIFLENLFPPIPSEVILPLAGVIAAGPEGSYLAMLLASVAGSVAGAWLLYGLGRLLGPKRLRRLFIRLPLIDVDDYDHTVEWMDRHGYKSVFFGRMVPGVRSLISLPAGLYAMPPGMFTVLTAAGSTIWNAVFLTIGHALGSNWTMIEPYTDALSYAVYALLALLAIWTLIRLIRRERRRRREGQAVPETDEPGERSR</sequence>
<keyword evidence="6 7" id="KW-0472">Membrane</keyword>
<dbReference type="PANTHER" id="PTHR42709">
    <property type="entry name" value="ALKALINE PHOSPHATASE LIKE PROTEIN"/>
    <property type="match status" value="1"/>
</dbReference>
<feature type="transmembrane region" description="Helical" evidence="7">
    <location>
        <begin position="52"/>
        <end position="74"/>
    </location>
</feature>
<evidence type="ECO:0000256" key="5">
    <source>
        <dbReference type="ARBA" id="ARBA00022989"/>
    </source>
</evidence>
<evidence type="ECO:0000256" key="6">
    <source>
        <dbReference type="ARBA" id="ARBA00023136"/>
    </source>
</evidence>
<dbReference type="InterPro" id="IPR032816">
    <property type="entry name" value="VTT_dom"/>
</dbReference>
<feature type="transmembrane region" description="Helical" evidence="7">
    <location>
        <begin position="139"/>
        <end position="162"/>
    </location>
</feature>
<keyword evidence="4 7" id="KW-0812">Transmembrane</keyword>
<dbReference type="Proteomes" id="UP000823823">
    <property type="component" value="Unassembled WGS sequence"/>
</dbReference>
<feature type="transmembrane region" description="Helical" evidence="7">
    <location>
        <begin position="174"/>
        <end position="195"/>
    </location>
</feature>
<evidence type="ECO:0000313" key="10">
    <source>
        <dbReference type="Proteomes" id="UP000823823"/>
    </source>
</evidence>
<evidence type="ECO:0000256" key="2">
    <source>
        <dbReference type="ARBA" id="ARBA00010792"/>
    </source>
</evidence>
<proteinExistence type="inferred from homology"/>
<organism evidence="9 10">
    <name type="scientific">Candidatus Brachybacterium merdavium</name>
    <dbReference type="NCBI Taxonomy" id="2838513"/>
    <lineage>
        <taxon>Bacteria</taxon>
        <taxon>Bacillati</taxon>
        <taxon>Actinomycetota</taxon>
        <taxon>Actinomycetes</taxon>
        <taxon>Micrococcales</taxon>
        <taxon>Dermabacteraceae</taxon>
        <taxon>Brachybacterium</taxon>
    </lineage>
</organism>
<name>A0A9D2LEM7_9MICO</name>
<feature type="domain" description="VTT" evidence="8">
    <location>
        <begin position="32"/>
        <end position="159"/>
    </location>
</feature>
<evidence type="ECO:0000256" key="4">
    <source>
        <dbReference type="ARBA" id="ARBA00022692"/>
    </source>
</evidence>
<dbReference type="GO" id="GO:0005886">
    <property type="term" value="C:plasma membrane"/>
    <property type="evidence" value="ECO:0007669"/>
    <property type="project" value="UniProtKB-SubCell"/>
</dbReference>
<comment type="subcellular location">
    <subcellularLocation>
        <location evidence="1">Cell membrane</location>
        <topology evidence="1">Multi-pass membrane protein</topology>
    </subcellularLocation>
</comment>
<feature type="transmembrane region" description="Helical" evidence="7">
    <location>
        <begin position="12"/>
        <end position="32"/>
    </location>
</feature>
<dbReference type="InterPro" id="IPR051311">
    <property type="entry name" value="DedA_domain"/>
</dbReference>
<reference evidence="9" key="2">
    <citation type="submission" date="2021-04" db="EMBL/GenBank/DDBJ databases">
        <authorList>
            <person name="Gilroy R."/>
        </authorList>
    </citation>
    <scope>NUCLEOTIDE SEQUENCE</scope>
    <source>
        <strain evidence="9">ChiHjej13B12-24818</strain>
    </source>
</reference>